<dbReference type="Pfam" id="PF02653">
    <property type="entry name" value="BPD_transp_2"/>
    <property type="match status" value="1"/>
</dbReference>
<dbReference type="EMBL" id="CP001857">
    <property type="protein sequence ID" value="ADB57275.1"/>
    <property type="molecule type" value="Genomic_DNA"/>
</dbReference>
<keyword evidence="5 6" id="KW-0472">Membrane</keyword>
<feature type="transmembrane region" description="Helical" evidence="6">
    <location>
        <begin position="149"/>
        <end position="169"/>
    </location>
</feature>
<evidence type="ECO:0000256" key="3">
    <source>
        <dbReference type="ARBA" id="ARBA00022692"/>
    </source>
</evidence>
<dbReference type="InterPro" id="IPR043428">
    <property type="entry name" value="LivM-like"/>
</dbReference>
<keyword evidence="3 6" id="KW-0812">Transmembrane</keyword>
<keyword evidence="4 6" id="KW-1133">Transmembrane helix</keyword>
<feature type="transmembrane region" description="Helical" evidence="6">
    <location>
        <begin position="107"/>
        <end position="129"/>
    </location>
</feature>
<accession>D2RG50</accession>
<dbReference type="KEGG" id="apo:Arcpr_0204"/>
<proteinExistence type="predicted"/>
<dbReference type="STRING" id="572546.Arcpr_0204"/>
<feature type="transmembrane region" description="Helical" evidence="6">
    <location>
        <begin position="56"/>
        <end position="73"/>
    </location>
</feature>
<evidence type="ECO:0000256" key="1">
    <source>
        <dbReference type="ARBA" id="ARBA00004651"/>
    </source>
</evidence>
<gene>
    <name evidence="7" type="ordered locus">Arcpr_0204</name>
</gene>
<evidence type="ECO:0000256" key="2">
    <source>
        <dbReference type="ARBA" id="ARBA00022475"/>
    </source>
</evidence>
<dbReference type="GO" id="GO:0015658">
    <property type="term" value="F:branched-chain amino acid transmembrane transporter activity"/>
    <property type="evidence" value="ECO:0007669"/>
    <property type="project" value="InterPro"/>
</dbReference>
<name>D2RG50_ARCPA</name>
<dbReference type="RefSeq" id="WP_012939611.1">
    <property type="nucleotide sequence ID" value="NC_013741.1"/>
</dbReference>
<keyword evidence="2" id="KW-1003">Cell membrane</keyword>
<evidence type="ECO:0000256" key="5">
    <source>
        <dbReference type="ARBA" id="ARBA00023136"/>
    </source>
</evidence>
<dbReference type="GeneID" id="8738854"/>
<comment type="subcellular location">
    <subcellularLocation>
        <location evidence="1">Cell membrane</location>
        <topology evidence="1">Multi-pass membrane protein</topology>
    </subcellularLocation>
</comment>
<dbReference type="PaxDb" id="572546-Arcpr_0204"/>
<protein>
    <submittedName>
        <fullName evidence="7">Inner-membrane translocator</fullName>
    </submittedName>
</protein>
<dbReference type="HOGENOM" id="CLU_031365_2_0_2"/>
<feature type="transmembrane region" description="Helical" evidence="6">
    <location>
        <begin position="233"/>
        <end position="261"/>
    </location>
</feature>
<evidence type="ECO:0000256" key="4">
    <source>
        <dbReference type="ARBA" id="ARBA00022989"/>
    </source>
</evidence>
<feature type="transmembrane region" description="Helical" evidence="6">
    <location>
        <begin position="199"/>
        <end position="221"/>
    </location>
</feature>
<evidence type="ECO:0000313" key="7">
    <source>
        <dbReference type="EMBL" id="ADB57275.1"/>
    </source>
</evidence>
<dbReference type="OrthoDB" id="30958at2157"/>
<dbReference type="Proteomes" id="UP000001901">
    <property type="component" value="Chromosome"/>
</dbReference>
<dbReference type="eggNOG" id="arCOG01274">
    <property type="taxonomic scope" value="Archaea"/>
</dbReference>
<evidence type="ECO:0000256" key="6">
    <source>
        <dbReference type="SAM" id="Phobius"/>
    </source>
</evidence>
<sequence length="309" mass="33586">MRRGLILALTAIPLIFPFVLPKSVVFMLGLAYLFVVYVVTWDLVAGYVGEVNLGHVVFIGLGAYTSALLVLNQNVPVPISILVGAVVATLFGLGVGAVCLRLKGYYLALVTAILPLVFVQIVNIYPQIFGGYEGLSVGIKNALHRTTEGRYYIAYAFMLASVLVLYRVVNSKFGLRLKAIRDDPELAESLGINVFKHKVMAFCISAFVSGLAGAITAFYRLSVGVDMFGVPLMLLIIISAVFGGLGTFFGAIIGALTIYILKNWILMEVSYSTGIMGLDNLIIYAMLIVLILKMPHGIFGLVKRFKEKD</sequence>
<evidence type="ECO:0000313" key="8">
    <source>
        <dbReference type="Proteomes" id="UP000001901"/>
    </source>
</evidence>
<keyword evidence="8" id="KW-1185">Reference proteome</keyword>
<dbReference type="PANTHER" id="PTHR30482">
    <property type="entry name" value="HIGH-AFFINITY BRANCHED-CHAIN AMINO ACID TRANSPORT SYSTEM PERMEASE"/>
    <property type="match status" value="1"/>
</dbReference>
<dbReference type="AlphaFoldDB" id="D2RG50"/>
<dbReference type="GO" id="GO:0005886">
    <property type="term" value="C:plasma membrane"/>
    <property type="evidence" value="ECO:0007669"/>
    <property type="project" value="UniProtKB-SubCell"/>
</dbReference>
<dbReference type="CDD" id="cd06581">
    <property type="entry name" value="TM_PBP1_LivM_like"/>
    <property type="match status" value="1"/>
</dbReference>
<feature type="transmembrane region" description="Helical" evidence="6">
    <location>
        <begin position="79"/>
        <end position="100"/>
    </location>
</feature>
<dbReference type="PANTHER" id="PTHR30482:SF20">
    <property type="entry name" value="HIGH-AFFINITY BRANCHED-CHAIN AMINO ACID TRANSPORT SYSTEM PERMEASE PROTEIN LIVM"/>
    <property type="match status" value="1"/>
</dbReference>
<dbReference type="InterPro" id="IPR001851">
    <property type="entry name" value="ABC_transp_permease"/>
</dbReference>
<reference evidence="7 8" key="1">
    <citation type="journal article" date="2010" name="Stand. Genomic Sci.">
        <title>Complete genome sequence of Archaeoglobus profundus type strain (AV18).</title>
        <authorList>
            <person name="von Jan M."/>
            <person name="Lapidus A."/>
            <person name="Del Rio T.G."/>
            <person name="Copeland A."/>
            <person name="Tice H."/>
            <person name="Cheng J.F."/>
            <person name="Lucas S."/>
            <person name="Chen F."/>
            <person name="Nolan M."/>
            <person name="Goodwin L."/>
            <person name="Han C."/>
            <person name="Pitluck S."/>
            <person name="Liolios K."/>
            <person name="Ivanova N."/>
            <person name="Mavromatis K."/>
            <person name="Ovchinnikova G."/>
            <person name="Chertkov O."/>
            <person name="Pati A."/>
            <person name="Chen A."/>
            <person name="Palaniappan K."/>
            <person name="Land M."/>
            <person name="Hauser L."/>
            <person name="Chang Y.J."/>
            <person name="Jeffries C.D."/>
            <person name="Saunders E."/>
            <person name="Brettin T."/>
            <person name="Detter J.C."/>
            <person name="Chain P."/>
            <person name="Eichinger K."/>
            <person name="Huber H."/>
            <person name="Spring S."/>
            <person name="Rohde M."/>
            <person name="Goker M."/>
            <person name="Wirth R."/>
            <person name="Woyke T."/>
            <person name="Bristow J."/>
            <person name="Eisen J.A."/>
            <person name="Markowitz V."/>
            <person name="Hugenholtz P."/>
            <person name="Kyrpides N.C."/>
            <person name="Klenk H.P."/>
        </authorList>
    </citation>
    <scope>NUCLEOTIDE SEQUENCE [LARGE SCALE GENOMIC DNA]</scope>
    <source>
        <strain evidence="8">DSM 5631 / JCM 9629 / NBRC 100127 / Av18</strain>
    </source>
</reference>
<feature type="transmembrane region" description="Helical" evidence="6">
    <location>
        <begin position="31"/>
        <end position="49"/>
    </location>
</feature>
<organism evidence="7 8">
    <name type="scientific">Archaeoglobus profundus (strain DSM 5631 / JCM 9629 / NBRC 100127 / Av18)</name>
    <dbReference type="NCBI Taxonomy" id="572546"/>
    <lineage>
        <taxon>Archaea</taxon>
        <taxon>Methanobacteriati</taxon>
        <taxon>Methanobacteriota</taxon>
        <taxon>Archaeoglobi</taxon>
        <taxon>Archaeoglobales</taxon>
        <taxon>Archaeoglobaceae</taxon>
        <taxon>Archaeoglobus</taxon>
    </lineage>
</organism>